<dbReference type="EMBL" id="CP003360">
    <property type="protein sequence ID" value="AFM24753.1"/>
    <property type="molecule type" value="Genomic_DNA"/>
</dbReference>
<accession>I4C5B2</accession>
<dbReference type="InterPro" id="IPR029032">
    <property type="entry name" value="AhpD-like"/>
</dbReference>
<dbReference type="AlphaFoldDB" id="I4C5B2"/>
<dbReference type="GO" id="GO:0051920">
    <property type="term" value="F:peroxiredoxin activity"/>
    <property type="evidence" value="ECO:0007669"/>
    <property type="project" value="InterPro"/>
</dbReference>
<dbReference type="PANTHER" id="PTHR34846:SF10">
    <property type="entry name" value="CYTOPLASMIC PROTEIN"/>
    <property type="match status" value="1"/>
</dbReference>
<dbReference type="STRING" id="706587.Desti_2051"/>
<gene>
    <name evidence="2" type="ordered locus">Desti_2051</name>
</gene>
<dbReference type="Gene3D" id="1.20.1290.10">
    <property type="entry name" value="AhpD-like"/>
    <property type="match status" value="1"/>
</dbReference>
<reference evidence="3" key="1">
    <citation type="submission" date="2012-06" db="EMBL/GenBank/DDBJ databases">
        <title>Complete sequence of chromosome of Desulfomonile tiedjei DSM 6799.</title>
        <authorList>
            <person name="Lucas S."/>
            <person name="Copeland A."/>
            <person name="Lapidus A."/>
            <person name="Glavina del Rio T."/>
            <person name="Dalin E."/>
            <person name="Tice H."/>
            <person name="Bruce D."/>
            <person name="Goodwin L."/>
            <person name="Pitluck S."/>
            <person name="Peters L."/>
            <person name="Ovchinnikova G."/>
            <person name="Zeytun A."/>
            <person name="Lu M."/>
            <person name="Kyrpides N."/>
            <person name="Mavromatis K."/>
            <person name="Ivanova N."/>
            <person name="Brettin T."/>
            <person name="Detter J.C."/>
            <person name="Han C."/>
            <person name="Larimer F."/>
            <person name="Land M."/>
            <person name="Hauser L."/>
            <person name="Markowitz V."/>
            <person name="Cheng J.-F."/>
            <person name="Hugenholtz P."/>
            <person name="Woyke T."/>
            <person name="Wu D."/>
            <person name="Spring S."/>
            <person name="Schroeder M."/>
            <person name="Brambilla E."/>
            <person name="Klenk H.-P."/>
            <person name="Eisen J.A."/>
        </authorList>
    </citation>
    <scope>NUCLEOTIDE SEQUENCE [LARGE SCALE GENOMIC DNA]</scope>
    <source>
        <strain evidence="3">ATCC 49306 / DSM 6799 / DCB-1</strain>
    </source>
</reference>
<dbReference type="SUPFAM" id="SSF69118">
    <property type="entry name" value="AhpD-like"/>
    <property type="match status" value="1"/>
</dbReference>
<feature type="domain" description="Carboxymuconolactone decarboxylase-like" evidence="1">
    <location>
        <begin position="12"/>
        <end position="94"/>
    </location>
</feature>
<organism evidence="2 3">
    <name type="scientific">Desulfomonile tiedjei (strain ATCC 49306 / DSM 6799 / DCB-1)</name>
    <dbReference type="NCBI Taxonomy" id="706587"/>
    <lineage>
        <taxon>Bacteria</taxon>
        <taxon>Pseudomonadati</taxon>
        <taxon>Thermodesulfobacteriota</taxon>
        <taxon>Desulfomonilia</taxon>
        <taxon>Desulfomonilales</taxon>
        <taxon>Desulfomonilaceae</taxon>
        <taxon>Desulfomonile</taxon>
    </lineage>
</organism>
<name>I4C5B2_DESTA</name>
<sequence length="169" mass="19498">MRSRIEFAKAAPELLKAVRPFTDYIHNCGLEPSLIDLVMLRASQINGCAYCIDMHTKNARARGETEQRIYELNAWRETPFYTDREMAALAWTEAVTLITDRHVPDDVYEEARKWFTEAEIINLTAAVALINVWNRLSISFRSVPGTYRAIRSSTTKLASDRVEEEYQLH</sequence>
<evidence type="ECO:0000313" key="3">
    <source>
        <dbReference type="Proteomes" id="UP000006055"/>
    </source>
</evidence>
<dbReference type="eggNOG" id="COG2128">
    <property type="taxonomic scope" value="Bacteria"/>
</dbReference>
<dbReference type="Pfam" id="PF02627">
    <property type="entry name" value="CMD"/>
    <property type="match status" value="1"/>
</dbReference>
<dbReference type="HOGENOM" id="CLU_082760_6_0_7"/>
<dbReference type="RefSeq" id="WP_014809897.1">
    <property type="nucleotide sequence ID" value="NC_018025.1"/>
</dbReference>
<dbReference type="KEGG" id="dti:Desti_2051"/>
<evidence type="ECO:0000259" key="1">
    <source>
        <dbReference type="Pfam" id="PF02627"/>
    </source>
</evidence>
<dbReference type="Proteomes" id="UP000006055">
    <property type="component" value="Chromosome"/>
</dbReference>
<dbReference type="PANTHER" id="PTHR34846">
    <property type="entry name" value="4-CARBOXYMUCONOLACTONE DECARBOXYLASE FAMILY PROTEIN (AFU_ORTHOLOGUE AFUA_6G11590)"/>
    <property type="match status" value="1"/>
</dbReference>
<protein>
    <submittedName>
        <fullName evidence="2">Alkylhydroperoxidase AhpD family core domain protein</fullName>
    </submittedName>
</protein>
<keyword evidence="2" id="KW-0560">Oxidoreductase</keyword>
<evidence type="ECO:0000313" key="2">
    <source>
        <dbReference type="EMBL" id="AFM24753.1"/>
    </source>
</evidence>
<dbReference type="OrthoDB" id="9801997at2"/>
<dbReference type="NCBIfam" id="TIGR00778">
    <property type="entry name" value="ahpD_dom"/>
    <property type="match status" value="1"/>
</dbReference>
<keyword evidence="2" id="KW-0575">Peroxidase</keyword>
<keyword evidence="3" id="KW-1185">Reference proteome</keyword>
<proteinExistence type="predicted"/>
<dbReference type="InterPro" id="IPR003779">
    <property type="entry name" value="CMD-like"/>
</dbReference>
<dbReference type="InterPro" id="IPR004675">
    <property type="entry name" value="AhpD_core"/>
</dbReference>
<dbReference type="PATRIC" id="fig|706587.4.peg.2353"/>